<feature type="transmembrane region" description="Helical" evidence="1">
    <location>
        <begin position="40"/>
        <end position="56"/>
    </location>
</feature>
<dbReference type="STRING" id="756272.Plabr_4004"/>
<sequence length="329" mass="34850">MGFVRRHWFLFALLILIPAGMLGGQSPAIANTVERLLSTQVVVFGVLFAMSFTLKLEQIRRTALRPWAAMFAVLVNLVVLPLTAWLVSRWDAAGPFAAGLLIVGVVPSTLASAAVWTRRAGGNDAIPLLVTLLTNGLCFLAIPFWLWLLLGESVPIDAAALMQRLIWAALLPMALGQMVRFWKPARDWADSKKPLIGMAAQIGILGIVLVGSLRTGPVLLASTSGLSALSIAAVGIQCFLIHAAGLLVAWLGCRAVSASAENTVGVMFAGSQKTLPIAVDLATSPLLLATGLSPLAILPPLTFHVLQLIVDTVVAERAAAFTKAPETDR</sequence>
<proteinExistence type="predicted"/>
<protein>
    <submittedName>
        <fullName evidence="2">Bile acid:sodium symporter</fullName>
    </submittedName>
</protein>
<keyword evidence="3" id="KW-1185">Reference proteome</keyword>
<feature type="transmembrane region" description="Helical" evidence="1">
    <location>
        <begin position="128"/>
        <end position="150"/>
    </location>
</feature>
<accession>F0SFX4</accession>
<dbReference type="Pfam" id="PF13593">
    <property type="entry name" value="SBF_like"/>
    <property type="match status" value="1"/>
</dbReference>
<keyword evidence="1" id="KW-0812">Transmembrane</keyword>
<dbReference type="Gene3D" id="1.20.1530.20">
    <property type="match status" value="1"/>
</dbReference>
<dbReference type="PANTHER" id="PTHR18640:SF5">
    <property type="entry name" value="SODIUM_BILE ACID COTRANSPORTER 7"/>
    <property type="match status" value="1"/>
</dbReference>
<gene>
    <name evidence="2" type="ordered locus">Plabr_4004</name>
</gene>
<dbReference type="AlphaFoldDB" id="F0SFX4"/>
<reference evidence="3" key="1">
    <citation type="submission" date="2011-02" db="EMBL/GenBank/DDBJ databases">
        <title>The complete genome of Planctomyces brasiliensis DSM 5305.</title>
        <authorList>
            <person name="Lucas S."/>
            <person name="Copeland A."/>
            <person name="Lapidus A."/>
            <person name="Bruce D."/>
            <person name="Goodwin L."/>
            <person name="Pitluck S."/>
            <person name="Kyrpides N."/>
            <person name="Mavromatis K."/>
            <person name="Pagani I."/>
            <person name="Ivanova N."/>
            <person name="Ovchinnikova G."/>
            <person name="Lu M."/>
            <person name="Detter J.C."/>
            <person name="Han C."/>
            <person name="Land M."/>
            <person name="Hauser L."/>
            <person name="Markowitz V."/>
            <person name="Cheng J.-F."/>
            <person name="Hugenholtz P."/>
            <person name="Woyke T."/>
            <person name="Wu D."/>
            <person name="Tindall B."/>
            <person name="Pomrenke H.G."/>
            <person name="Brambilla E."/>
            <person name="Klenk H.-P."/>
            <person name="Eisen J.A."/>
        </authorList>
    </citation>
    <scope>NUCLEOTIDE SEQUENCE [LARGE SCALE GENOMIC DNA]</scope>
    <source>
        <strain evidence="3">ATCC 49424 / DSM 5305 / JCM 21570 / NBRC 103401 / IFAM 1448</strain>
    </source>
</reference>
<organism evidence="2 3">
    <name type="scientific">Rubinisphaera brasiliensis (strain ATCC 49424 / DSM 5305 / JCM 21570 / IAM 15109 / NBRC 103401 / IFAM 1448)</name>
    <name type="common">Planctomyces brasiliensis</name>
    <dbReference type="NCBI Taxonomy" id="756272"/>
    <lineage>
        <taxon>Bacteria</taxon>
        <taxon>Pseudomonadati</taxon>
        <taxon>Planctomycetota</taxon>
        <taxon>Planctomycetia</taxon>
        <taxon>Planctomycetales</taxon>
        <taxon>Planctomycetaceae</taxon>
        <taxon>Rubinisphaera</taxon>
    </lineage>
</organism>
<keyword evidence="1" id="KW-1133">Transmembrane helix</keyword>
<dbReference type="OrthoDB" id="245077at2"/>
<feature type="transmembrane region" description="Helical" evidence="1">
    <location>
        <begin position="68"/>
        <end position="87"/>
    </location>
</feature>
<dbReference type="InterPro" id="IPR038770">
    <property type="entry name" value="Na+/solute_symporter_sf"/>
</dbReference>
<evidence type="ECO:0000313" key="3">
    <source>
        <dbReference type="Proteomes" id="UP000006860"/>
    </source>
</evidence>
<dbReference type="Proteomes" id="UP000006860">
    <property type="component" value="Chromosome"/>
</dbReference>
<dbReference type="GO" id="GO:0005886">
    <property type="term" value="C:plasma membrane"/>
    <property type="evidence" value="ECO:0007669"/>
    <property type="project" value="TreeGrafter"/>
</dbReference>
<dbReference type="InterPro" id="IPR016833">
    <property type="entry name" value="Put_Na-Bile_cotransptr"/>
</dbReference>
<evidence type="ECO:0000256" key="1">
    <source>
        <dbReference type="SAM" id="Phobius"/>
    </source>
</evidence>
<dbReference type="KEGG" id="pbs:Plabr_4004"/>
<dbReference type="EMBL" id="CP002546">
    <property type="protein sequence ID" value="ADY61581.1"/>
    <property type="molecule type" value="Genomic_DNA"/>
</dbReference>
<feature type="transmembrane region" description="Helical" evidence="1">
    <location>
        <begin position="194"/>
        <end position="213"/>
    </location>
</feature>
<dbReference type="HOGENOM" id="CLU_844364_0_0_0"/>
<dbReference type="RefSeq" id="WP_013630298.1">
    <property type="nucleotide sequence ID" value="NC_015174.1"/>
</dbReference>
<dbReference type="eggNOG" id="COG0385">
    <property type="taxonomic scope" value="Bacteria"/>
</dbReference>
<feature type="transmembrane region" description="Helical" evidence="1">
    <location>
        <begin position="93"/>
        <end position="116"/>
    </location>
</feature>
<evidence type="ECO:0000313" key="2">
    <source>
        <dbReference type="EMBL" id="ADY61581.1"/>
    </source>
</evidence>
<keyword evidence="1" id="KW-0472">Membrane</keyword>
<name>F0SFX4_RUBBR</name>
<feature type="transmembrane region" description="Helical" evidence="1">
    <location>
        <begin position="165"/>
        <end position="182"/>
    </location>
</feature>
<feature type="transmembrane region" description="Helical" evidence="1">
    <location>
        <begin position="225"/>
        <end position="251"/>
    </location>
</feature>
<dbReference type="PANTHER" id="PTHR18640">
    <property type="entry name" value="SOLUTE CARRIER FAMILY 10 MEMBER 7"/>
    <property type="match status" value="1"/>
</dbReference>